<sequence length="374" mass="41919">DEVEDIFRDRHISKALINRTLEENRVPTFWLTNDVYSMDNAYIRRFDMVIEFKIPPKTKRKELIKNYTKGAVCEKTINKLAKNKDIAPALISSASKVLNTLKVADEKELNKLFTTLINANLNAQGKLRIESKKSKKSKGTELPQSYDTSYINTSVDPQAMVAGIKERPNARICLYGVAGTGKSAYAKFIASELGCEIIIKKASEILGMYVGQTEKNIANAFKEAKNKKAVLVFDEVDSFLQDRNSANRSWEISQVNEMLVQMESFNGVFIATTNLCESLDKASLRRFDMKIEFGYLKPEQASALFKKECELLGLEINAGALECVSSLRALVPGDFAAVKRANAFYPIKDSDDFAKRLADEVKIKNAESSKKIGF</sequence>
<keyword evidence="2" id="KW-0547">Nucleotide-binding</keyword>
<gene>
    <name evidence="5" type="ORF">Q2362_08335</name>
</gene>
<feature type="domain" description="AAA+ ATPase" evidence="4">
    <location>
        <begin position="168"/>
        <end position="297"/>
    </location>
</feature>
<dbReference type="PANTHER" id="PTHR23073">
    <property type="entry name" value="26S PROTEASOME REGULATORY SUBUNIT"/>
    <property type="match status" value="1"/>
</dbReference>
<dbReference type="Proteomes" id="UP001171111">
    <property type="component" value="Unassembled WGS sequence"/>
</dbReference>
<dbReference type="InterPro" id="IPR003959">
    <property type="entry name" value="ATPase_AAA_core"/>
</dbReference>
<dbReference type="EMBL" id="JAULJQ010000013">
    <property type="protein sequence ID" value="MDO2410089.1"/>
    <property type="molecule type" value="Genomic_DNA"/>
</dbReference>
<comment type="caution">
    <text evidence="5">The sequence shown here is derived from an EMBL/GenBank/DDBJ whole genome shotgun (WGS) entry which is preliminary data.</text>
</comment>
<evidence type="ECO:0000256" key="3">
    <source>
        <dbReference type="ARBA" id="ARBA00022840"/>
    </source>
</evidence>
<keyword evidence="3 5" id="KW-0067">ATP-binding</keyword>
<dbReference type="Pfam" id="PF00004">
    <property type="entry name" value="AAA"/>
    <property type="match status" value="1"/>
</dbReference>
<accession>A0ABT8T8L1</accession>
<evidence type="ECO:0000256" key="2">
    <source>
        <dbReference type="ARBA" id="ARBA00022741"/>
    </source>
</evidence>
<dbReference type="InterPro" id="IPR027417">
    <property type="entry name" value="P-loop_NTPase"/>
</dbReference>
<evidence type="ECO:0000313" key="6">
    <source>
        <dbReference type="Proteomes" id="UP001171111"/>
    </source>
</evidence>
<dbReference type="GO" id="GO:0005524">
    <property type="term" value="F:ATP binding"/>
    <property type="evidence" value="ECO:0007669"/>
    <property type="project" value="UniProtKB-KW"/>
</dbReference>
<dbReference type="RefSeq" id="WP_302244873.1">
    <property type="nucleotide sequence ID" value="NZ_JAULJQ010000013.1"/>
</dbReference>
<evidence type="ECO:0000256" key="1">
    <source>
        <dbReference type="ARBA" id="ARBA00006914"/>
    </source>
</evidence>
<dbReference type="Gene3D" id="3.40.50.300">
    <property type="entry name" value="P-loop containing nucleotide triphosphate hydrolases"/>
    <property type="match status" value="2"/>
</dbReference>
<evidence type="ECO:0000313" key="5">
    <source>
        <dbReference type="EMBL" id="MDO2410089.1"/>
    </source>
</evidence>
<name>A0ABT8T8L1_9BACT</name>
<dbReference type="SUPFAM" id="SSF52540">
    <property type="entry name" value="P-loop containing nucleoside triphosphate hydrolases"/>
    <property type="match status" value="2"/>
</dbReference>
<organism evidence="5 6">
    <name type="scientific">Campylobacter magnus</name>
    <dbReference type="NCBI Taxonomy" id="3026462"/>
    <lineage>
        <taxon>Bacteria</taxon>
        <taxon>Pseudomonadati</taxon>
        <taxon>Campylobacterota</taxon>
        <taxon>Epsilonproteobacteria</taxon>
        <taxon>Campylobacterales</taxon>
        <taxon>Campylobacteraceae</taxon>
        <taxon>Campylobacter</taxon>
    </lineage>
</organism>
<evidence type="ECO:0000259" key="4">
    <source>
        <dbReference type="SMART" id="SM00382"/>
    </source>
</evidence>
<dbReference type="CDD" id="cd19481">
    <property type="entry name" value="RecA-like_protease"/>
    <property type="match status" value="1"/>
</dbReference>
<dbReference type="InterPro" id="IPR050221">
    <property type="entry name" value="26S_Proteasome_ATPase"/>
</dbReference>
<reference evidence="5 6" key="1">
    <citation type="submission" date="2023-06" db="EMBL/GenBank/DDBJ databases">
        <title>Campylobacter magnum sp. nov., isolated from cecal contents of domestic pigs (Sus scrofa domesticus).</title>
        <authorList>
            <person name="Papic B."/>
            <person name="Gruntar I."/>
        </authorList>
    </citation>
    <scope>NUCLEOTIDE SEQUENCE [LARGE SCALE GENOMIC DNA]</scope>
    <source>
        <strain evidence="6">34484-21</strain>
    </source>
</reference>
<protein>
    <submittedName>
        <fullName evidence="5">ATP-binding protein</fullName>
    </submittedName>
</protein>
<dbReference type="InterPro" id="IPR003593">
    <property type="entry name" value="AAA+_ATPase"/>
</dbReference>
<proteinExistence type="inferred from homology"/>
<dbReference type="SMART" id="SM00382">
    <property type="entry name" value="AAA"/>
    <property type="match status" value="1"/>
</dbReference>
<keyword evidence="6" id="KW-1185">Reference proteome</keyword>
<feature type="non-terminal residue" evidence="5">
    <location>
        <position position="1"/>
    </location>
</feature>
<comment type="similarity">
    <text evidence="1">Belongs to the AAA ATPase family.</text>
</comment>